<name>A0ABS1REB8_9RHOB</name>
<dbReference type="EMBL" id="JAESIL010000023">
    <property type="protein sequence ID" value="MBL3577997.1"/>
    <property type="molecule type" value="Genomic_DNA"/>
</dbReference>
<proteinExistence type="predicted"/>
<organism evidence="2 3">
    <name type="scientific">Rhodovulum visakhapatnamense</name>
    <dbReference type="NCBI Taxonomy" id="364297"/>
    <lineage>
        <taxon>Bacteria</taxon>
        <taxon>Pseudomonadati</taxon>
        <taxon>Pseudomonadota</taxon>
        <taxon>Alphaproteobacteria</taxon>
        <taxon>Rhodobacterales</taxon>
        <taxon>Paracoccaceae</taxon>
        <taxon>Rhodovulum</taxon>
    </lineage>
</organism>
<accession>A0ABS1REB8</accession>
<dbReference type="SUPFAM" id="SSF52091">
    <property type="entry name" value="SpoIIaa-like"/>
    <property type="match status" value="1"/>
</dbReference>
<comment type="caution">
    <text evidence="2">The sequence shown here is derived from an EMBL/GenBank/DDBJ whole genome shotgun (WGS) entry which is preliminary data.</text>
</comment>
<evidence type="ECO:0000259" key="1">
    <source>
        <dbReference type="Pfam" id="PF13466"/>
    </source>
</evidence>
<reference evidence="3" key="1">
    <citation type="submission" date="2021-01" db="EMBL/GenBank/DDBJ databases">
        <title>Draft genomes of Rhodovulum sulfidophilum.</title>
        <authorList>
            <person name="Guzman M.S."/>
        </authorList>
    </citation>
    <scope>NUCLEOTIDE SEQUENCE [LARGE SCALE GENOMIC DNA]</scope>
    <source>
        <strain evidence="3">AB19</strain>
    </source>
</reference>
<dbReference type="InterPro" id="IPR036513">
    <property type="entry name" value="STAS_dom_sf"/>
</dbReference>
<dbReference type="RefSeq" id="WP_075787315.1">
    <property type="nucleotide sequence ID" value="NZ_JAESIL010000023.1"/>
</dbReference>
<evidence type="ECO:0000313" key="2">
    <source>
        <dbReference type="EMBL" id="MBL3577997.1"/>
    </source>
</evidence>
<sequence length="102" mass="10311">MNPETPDMIGTGEICLAHELGPRDAAGIRDRVLAALRGGGAIVVDTTEATGMHVAILQILLALARDAALAGRPFTLIAPPGGACATAFERAGLDLPGQARAA</sequence>
<protein>
    <submittedName>
        <fullName evidence="2">STAS domain-containing protein</fullName>
    </submittedName>
</protein>
<dbReference type="Gene3D" id="3.30.750.24">
    <property type="entry name" value="STAS domain"/>
    <property type="match status" value="1"/>
</dbReference>
<dbReference type="Proteomes" id="UP000635853">
    <property type="component" value="Unassembled WGS sequence"/>
</dbReference>
<dbReference type="Pfam" id="PF13466">
    <property type="entry name" value="STAS_2"/>
    <property type="match status" value="1"/>
</dbReference>
<feature type="domain" description="MlaB-like STAS" evidence="1">
    <location>
        <begin position="16"/>
        <end position="94"/>
    </location>
</feature>
<dbReference type="InterPro" id="IPR058548">
    <property type="entry name" value="MlaB-like_STAS"/>
</dbReference>
<evidence type="ECO:0000313" key="3">
    <source>
        <dbReference type="Proteomes" id="UP000635853"/>
    </source>
</evidence>
<gene>
    <name evidence="2" type="ORF">JMJ92_07485</name>
</gene>
<keyword evidence="3" id="KW-1185">Reference proteome</keyword>